<evidence type="ECO:0000256" key="9">
    <source>
        <dbReference type="RuleBase" id="RU000488"/>
    </source>
</evidence>
<keyword evidence="12" id="KW-1185">Reference proteome</keyword>
<dbReference type="InterPro" id="IPR044677">
    <property type="entry name" value="SLC25A3/Pic2/Mir1-like"/>
</dbReference>
<evidence type="ECO:0000256" key="6">
    <source>
        <dbReference type="ARBA" id="ARBA00022989"/>
    </source>
</evidence>
<feature type="transmembrane region" description="Helical" evidence="10">
    <location>
        <begin position="401"/>
        <end position="418"/>
    </location>
</feature>
<evidence type="ECO:0000256" key="10">
    <source>
        <dbReference type="SAM" id="Phobius"/>
    </source>
</evidence>
<feature type="transmembrane region" description="Helical" evidence="10">
    <location>
        <begin position="15"/>
        <end position="35"/>
    </location>
</feature>
<dbReference type="GO" id="GO:0005743">
    <property type="term" value="C:mitochondrial inner membrane"/>
    <property type="evidence" value="ECO:0007669"/>
    <property type="project" value="UniProtKB-SubCell"/>
</dbReference>
<keyword evidence="7" id="KW-0496">Mitochondrion</keyword>
<comment type="caution">
    <text evidence="11">The sequence shown here is derived from an EMBL/GenBank/DDBJ whole genome shotgun (WGS) entry which is preliminary data.</text>
</comment>
<evidence type="ECO:0000256" key="4">
    <source>
        <dbReference type="ARBA" id="ARBA00022737"/>
    </source>
</evidence>
<keyword evidence="4" id="KW-0677">Repeat</keyword>
<evidence type="ECO:0000256" key="3">
    <source>
        <dbReference type="ARBA" id="ARBA00022448"/>
    </source>
</evidence>
<dbReference type="InterPro" id="IPR018108">
    <property type="entry name" value="MCP_transmembrane"/>
</dbReference>
<evidence type="ECO:0000313" key="11">
    <source>
        <dbReference type="EMBL" id="KAG7355852.1"/>
    </source>
</evidence>
<evidence type="ECO:0000256" key="2">
    <source>
        <dbReference type="ARBA" id="ARBA00006375"/>
    </source>
</evidence>
<keyword evidence="3 9" id="KW-0813">Transport</keyword>
<reference evidence="11" key="1">
    <citation type="journal article" date="2021" name="Sci. Rep.">
        <title>Diploid genomic architecture of Nitzschia inconspicua, an elite biomass production diatom.</title>
        <authorList>
            <person name="Oliver A."/>
            <person name="Podell S."/>
            <person name="Pinowska A."/>
            <person name="Traller J.C."/>
            <person name="Smith S.R."/>
            <person name="McClure R."/>
            <person name="Beliaev A."/>
            <person name="Bohutskyi P."/>
            <person name="Hill E.A."/>
            <person name="Rabines A."/>
            <person name="Zheng H."/>
            <person name="Allen L.Z."/>
            <person name="Kuo A."/>
            <person name="Grigoriev I.V."/>
            <person name="Allen A.E."/>
            <person name="Hazlebeck D."/>
            <person name="Allen E.E."/>
        </authorList>
    </citation>
    <scope>NUCLEOTIDE SEQUENCE</scope>
    <source>
        <strain evidence="11">Hildebrandi</strain>
    </source>
</reference>
<dbReference type="OrthoDB" id="427452at2759"/>
<dbReference type="PANTHER" id="PTHR45671">
    <property type="entry name" value="SOLUTE CARRIER FAMILY 25 (MITOCHONDRIAL CARRIER PHOSPHATE CARRIER), MEMBER 3, LIKE-RELATED-RELATED"/>
    <property type="match status" value="1"/>
</dbReference>
<dbReference type="PROSITE" id="PS50920">
    <property type="entry name" value="SOLCAR"/>
    <property type="match status" value="3"/>
</dbReference>
<name>A0A9K3L5P4_9STRA</name>
<feature type="repeat" description="Solcar" evidence="8">
    <location>
        <begin position="132"/>
        <end position="217"/>
    </location>
</feature>
<evidence type="ECO:0000313" key="12">
    <source>
        <dbReference type="Proteomes" id="UP000693970"/>
    </source>
</evidence>
<evidence type="ECO:0000256" key="1">
    <source>
        <dbReference type="ARBA" id="ARBA00004448"/>
    </source>
</evidence>
<evidence type="ECO:0000256" key="5">
    <source>
        <dbReference type="ARBA" id="ARBA00022792"/>
    </source>
</evidence>
<proteinExistence type="inferred from homology"/>
<feature type="transmembrane region" description="Helical" evidence="10">
    <location>
        <begin position="224"/>
        <end position="257"/>
    </location>
</feature>
<feature type="transmembrane region" description="Helical" evidence="10">
    <location>
        <begin position="107"/>
        <end position="127"/>
    </location>
</feature>
<keyword evidence="5" id="KW-0999">Mitochondrion inner membrane</keyword>
<keyword evidence="8 10" id="KW-0472">Membrane</keyword>
<evidence type="ECO:0000256" key="8">
    <source>
        <dbReference type="PROSITE-ProRule" id="PRU00282"/>
    </source>
</evidence>
<dbReference type="PANTHER" id="PTHR45671:SF12">
    <property type="entry name" value="MITOCHONDRIAL PHOSPHATE CARRIER PROTEIN"/>
    <property type="match status" value="1"/>
</dbReference>
<feature type="repeat" description="Solcar" evidence="8">
    <location>
        <begin position="236"/>
        <end position="321"/>
    </location>
</feature>
<reference evidence="11" key="2">
    <citation type="submission" date="2021-04" db="EMBL/GenBank/DDBJ databases">
        <authorList>
            <person name="Podell S."/>
        </authorList>
    </citation>
    <scope>NUCLEOTIDE SEQUENCE</scope>
    <source>
        <strain evidence="11">Hildebrandi</strain>
    </source>
</reference>
<dbReference type="GO" id="GO:1990547">
    <property type="term" value="P:mitochondrial phosphate ion transmembrane transport"/>
    <property type="evidence" value="ECO:0007669"/>
    <property type="project" value="InterPro"/>
</dbReference>
<organism evidence="11 12">
    <name type="scientific">Nitzschia inconspicua</name>
    <dbReference type="NCBI Taxonomy" id="303405"/>
    <lineage>
        <taxon>Eukaryota</taxon>
        <taxon>Sar</taxon>
        <taxon>Stramenopiles</taxon>
        <taxon>Ochrophyta</taxon>
        <taxon>Bacillariophyta</taxon>
        <taxon>Bacillariophyceae</taxon>
        <taxon>Bacillariophycidae</taxon>
        <taxon>Bacillariales</taxon>
        <taxon>Bacillariaceae</taxon>
        <taxon>Nitzschia</taxon>
    </lineage>
</organism>
<comment type="subcellular location">
    <subcellularLocation>
        <location evidence="1">Mitochondrion inner membrane</location>
        <topology evidence="1">Multi-pass membrane protein</topology>
    </subcellularLocation>
</comment>
<accession>A0A9K3L5P4</accession>
<keyword evidence="6 10" id="KW-1133">Transmembrane helix</keyword>
<dbReference type="GO" id="GO:0005315">
    <property type="term" value="F:phosphate transmembrane transporter activity"/>
    <property type="evidence" value="ECO:0007669"/>
    <property type="project" value="InterPro"/>
</dbReference>
<sequence>MRGDKGLNILASVRVAGFFFLSLQLLISESCAYVYGGRHLLKTTTSPSVRPLHLLNVNRVTRKRNKPTAEHCALSNPRHHSPWDSFLIPSSTALQPKHRSHDHITPLDKTLVAGFIGVFATFLYKFVMNSSPGSWRYFLAGGLCAASSHAIPTPIDVIKTRKQVDSRLADISFFAAGRDIIKEEGIGALWAGLGPTYWGYLLEGAVKFGVYEVLKPSMTSWLSWIAAATSITIFSSSLLAFVLSGVVSGVAASMVLCPMEALRIRLVAEPAFASGGWIQGGYKILQKEGVYGFSKGFTPMILKQVPYTVTKNVSFDVITKLLYSSLRKAEVTVSGTIMFAVPFLSAGIASVLSSISSQPGDMVLSLVNAHEGNLKTKDVWRSIMQGDRGFRGFFIGGKTRLLHVGVIVTIQLLIYDYVKRLCGIAATGSC</sequence>
<dbReference type="EMBL" id="JAGRRH010000015">
    <property type="protein sequence ID" value="KAG7355852.1"/>
    <property type="molecule type" value="Genomic_DNA"/>
</dbReference>
<dbReference type="Proteomes" id="UP000693970">
    <property type="component" value="Unassembled WGS sequence"/>
</dbReference>
<feature type="transmembrane region" description="Helical" evidence="10">
    <location>
        <begin position="331"/>
        <end position="355"/>
    </location>
</feature>
<gene>
    <name evidence="11" type="ORF">IV203_000538</name>
</gene>
<evidence type="ECO:0000256" key="7">
    <source>
        <dbReference type="ARBA" id="ARBA00023128"/>
    </source>
</evidence>
<comment type="similarity">
    <text evidence="2 9">Belongs to the mitochondrial carrier (TC 2.A.29) family.</text>
</comment>
<dbReference type="Pfam" id="PF00153">
    <property type="entry name" value="Mito_carr"/>
    <property type="match status" value="3"/>
</dbReference>
<dbReference type="AlphaFoldDB" id="A0A9K3L5P4"/>
<protein>
    <submittedName>
        <fullName evidence="11">Mitochondrial carrier protein</fullName>
    </submittedName>
</protein>
<keyword evidence="8 9" id="KW-0812">Transmembrane</keyword>
<feature type="repeat" description="Solcar" evidence="8">
    <location>
        <begin position="337"/>
        <end position="421"/>
    </location>
</feature>